<evidence type="ECO:0000259" key="2">
    <source>
        <dbReference type="Pfam" id="PF13472"/>
    </source>
</evidence>
<dbReference type="PANTHER" id="PTHR30383">
    <property type="entry name" value="THIOESTERASE 1/PROTEASE 1/LYSOPHOSPHOLIPASE L1"/>
    <property type="match status" value="1"/>
</dbReference>
<dbReference type="OrthoDB" id="3915838at2759"/>
<dbReference type="EMBL" id="JH921442">
    <property type="protein sequence ID" value="EKD15439.1"/>
    <property type="molecule type" value="Genomic_DNA"/>
</dbReference>
<reference evidence="3 4" key="1">
    <citation type="journal article" date="2012" name="BMC Genomics">
        <title>Sequencing the genome of Marssonina brunnea reveals fungus-poplar co-evolution.</title>
        <authorList>
            <person name="Zhu S."/>
            <person name="Cao Y.-Z."/>
            <person name="Jiang C."/>
            <person name="Tan B.-Y."/>
            <person name="Wang Z."/>
            <person name="Feng S."/>
            <person name="Zhang L."/>
            <person name="Su X.-H."/>
            <person name="Brejova B."/>
            <person name="Vinar T."/>
            <person name="Xu M."/>
            <person name="Wang M.-X."/>
            <person name="Zhang S.-G."/>
            <person name="Huang M.-R."/>
            <person name="Wu R."/>
            <person name="Zhou Y."/>
        </authorList>
    </citation>
    <scope>NUCLEOTIDE SEQUENCE [LARGE SCALE GENOMIC DNA]</scope>
    <source>
        <strain evidence="3 4">MB_m1</strain>
    </source>
</reference>
<dbReference type="GO" id="GO:0004622">
    <property type="term" value="F:phosphatidylcholine lysophospholipase activity"/>
    <property type="evidence" value="ECO:0007669"/>
    <property type="project" value="TreeGrafter"/>
</dbReference>
<dbReference type="KEGG" id="mbe:MBM_06655"/>
<name>K1XS97_MARBU</name>
<keyword evidence="4" id="KW-1185">Reference proteome</keyword>
<evidence type="ECO:0000313" key="3">
    <source>
        <dbReference type="EMBL" id="EKD15439.1"/>
    </source>
</evidence>
<feature type="compositionally biased region" description="Basic and acidic residues" evidence="1">
    <location>
        <begin position="286"/>
        <end position="308"/>
    </location>
</feature>
<dbReference type="Gene3D" id="3.40.50.1110">
    <property type="entry name" value="SGNH hydrolase"/>
    <property type="match status" value="1"/>
</dbReference>
<dbReference type="Pfam" id="PF13472">
    <property type="entry name" value="Lipase_GDSL_2"/>
    <property type="match status" value="1"/>
</dbReference>
<feature type="region of interest" description="Disordered" evidence="1">
    <location>
        <begin position="273"/>
        <end position="311"/>
    </location>
</feature>
<feature type="domain" description="SGNH hydrolase-type esterase" evidence="2">
    <location>
        <begin position="69"/>
        <end position="252"/>
    </location>
</feature>
<gene>
    <name evidence="3" type="ORF">MBM_06655</name>
</gene>
<dbReference type="InParanoid" id="K1XS97"/>
<sequence>MILNPPAFVLRASSFLFLVLSTVLLFSLFQFHESPWSEPWEAPTKYTGYKRPGFEAPLANGIPLRIMGLGASTVFGAESFDQTGWRRTLRQRLVRAGNPVNFVGAARTGNIVDNDVEAYPGVRLDQIYGHAAKSLPLYKPNIVILYAGSNDNFQNASLPELYKRYYAVAEHVFEASPRATLVMGTLMPTTETKKWGGQDRVGTCNTQLRRVFQVLKREGKPVVLVEMGDADGVHIENLAWDHMHPSRAGYEIMSRKFFEAIVEADAKGFLQPPDRDVSIEIPDDGESTRMNDEIRKKREEEDQKKRDEEEAENAAVLAMIEELRVNPWDGQKPYGCNREGSSTRDLEMAIDLDRRLESERLFMFRGCRGSKGDALEATFDAGKKRCSRVTCIALIKICTCISPHFCFTQ</sequence>
<organism evidence="3 4">
    <name type="scientific">Marssonina brunnea f. sp. multigermtubi (strain MB_m1)</name>
    <name type="common">Marssonina leaf spot fungus</name>
    <dbReference type="NCBI Taxonomy" id="1072389"/>
    <lineage>
        <taxon>Eukaryota</taxon>
        <taxon>Fungi</taxon>
        <taxon>Dikarya</taxon>
        <taxon>Ascomycota</taxon>
        <taxon>Pezizomycotina</taxon>
        <taxon>Leotiomycetes</taxon>
        <taxon>Helotiales</taxon>
        <taxon>Drepanopezizaceae</taxon>
        <taxon>Drepanopeziza</taxon>
    </lineage>
</organism>
<protein>
    <submittedName>
        <fullName evidence="3">Lipase, gdsl</fullName>
    </submittedName>
</protein>
<dbReference type="HOGENOM" id="CLU_672823_0_0_1"/>
<dbReference type="PANTHER" id="PTHR30383:SF31">
    <property type="entry name" value="SGNH HYDROLASE-TYPE ESTERASE DOMAIN-CONTAINING PROTEIN-RELATED"/>
    <property type="match status" value="1"/>
</dbReference>
<dbReference type="GeneID" id="18762590"/>
<dbReference type="InterPro" id="IPR036514">
    <property type="entry name" value="SGNH_hydro_sf"/>
</dbReference>
<evidence type="ECO:0000313" key="4">
    <source>
        <dbReference type="Proteomes" id="UP000006753"/>
    </source>
</evidence>
<proteinExistence type="predicted"/>
<dbReference type="eggNOG" id="ENOG502T9E1">
    <property type="taxonomic scope" value="Eukaryota"/>
</dbReference>
<dbReference type="InterPro" id="IPR013830">
    <property type="entry name" value="SGNH_hydro"/>
</dbReference>
<accession>K1XS97</accession>
<dbReference type="SUPFAM" id="SSF52266">
    <property type="entry name" value="SGNH hydrolase"/>
    <property type="match status" value="1"/>
</dbReference>
<dbReference type="AlphaFoldDB" id="K1XS97"/>
<evidence type="ECO:0000256" key="1">
    <source>
        <dbReference type="SAM" id="MobiDB-lite"/>
    </source>
</evidence>
<dbReference type="InterPro" id="IPR051532">
    <property type="entry name" value="Ester_Hydrolysis_Enzymes"/>
</dbReference>
<dbReference type="Proteomes" id="UP000006753">
    <property type="component" value="Unassembled WGS sequence"/>
</dbReference>
<dbReference type="OMA" id="HESPWSE"/>